<comment type="subcellular location">
    <subcellularLocation>
        <location evidence="1">Nucleus</location>
    </subcellularLocation>
</comment>
<dbReference type="InterPro" id="IPR009072">
    <property type="entry name" value="Histone-fold"/>
</dbReference>
<gene>
    <name evidence="9" type="ORF">TSUD_316230</name>
</gene>
<keyword evidence="3" id="KW-0805">Transcription regulation</keyword>
<feature type="region of interest" description="Disordered" evidence="7">
    <location>
        <begin position="214"/>
        <end position="304"/>
    </location>
</feature>
<feature type="region of interest" description="Disordered" evidence="7">
    <location>
        <begin position="513"/>
        <end position="561"/>
    </location>
</feature>
<dbReference type="PANTHER" id="PTHR15138">
    <property type="entry name" value="TRANSCRIPTION INITIATION FACTOR TFIID SUBUNIT 4"/>
    <property type="match status" value="1"/>
</dbReference>
<evidence type="ECO:0000256" key="4">
    <source>
        <dbReference type="ARBA" id="ARBA00023163"/>
    </source>
</evidence>
<feature type="compositionally biased region" description="Polar residues" evidence="7">
    <location>
        <begin position="92"/>
        <end position="116"/>
    </location>
</feature>
<evidence type="ECO:0000313" key="9">
    <source>
        <dbReference type="EMBL" id="GAU36497.1"/>
    </source>
</evidence>
<feature type="compositionally biased region" description="Polar residues" evidence="7">
    <location>
        <begin position="253"/>
        <end position="265"/>
    </location>
</feature>
<dbReference type="GO" id="GO:0003677">
    <property type="term" value="F:DNA binding"/>
    <property type="evidence" value="ECO:0007669"/>
    <property type="project" value="TreeGrafter"/>
</dbReference>
<keyword evidence="10" id="KW-1185">Reference proteome</keyword>
<dbReference type="GO" id="GO:0005669">
    <property type="term" value="C:transcription factor TFIID complex"/>
    <property type="evidence" value="ECO:0007669"/>
    <property type="project" value="InterPro"/>
</dbReference>
<keyword evidence="4" id="KW-0804">Transcription</keyword>
<evidence type="ECO:0000256" key="2">
    <source>
        <dbReference type="ARBA" id="ARBA00006178"/>
    </source>
</evidence>
<accession>A0A2Z6P230</accession>
<comment type="similarity">
    <text evidence="2">Belongs to the TAF4 family.</text>
</comment>
<feature type="domain" description="Transcription initiation factor TFIID component TAF4 C-terminal" evidence="8">
    <location>
        <begin position="310"/>
        <end position="553"/>
    </location>
</feature>
<evidence type="ECO:0000256" key="7">
    <source>
        <dbReference type="SAM" id="MobiDB-lite"/>
    </source>
</evidence>
<dbReference type="GO" id="GO:0046982">
    <property type="term" value="F:protein heterodimerization activity"/>
    <property type="evidence" value="ECO:0007669"/>
    <property type="project" value="InterPro"/>
</dbReference>
<dbReference type="EMBL" id="DF973632">
    <property type="protein sequence ID" value="GAU36497.1"/>
    <property type="molecule type" value="Genomic_DNA"/>
</dbReference>
<feature type="region of interest" description="Disordered" evidence="7">
    <location>
        <begin position="1"/>
        <end position="140"/>
    </location>
</feature>
<dbReference type="Gene3D" id="1.10.20.10">
    <property type="entry name" value="Histone, subunit A"/>
    <property type="match status" value="1"/>
</dbReference>
<dbReference type="AlphaFoldDB" id="A0A2Z6P230"/>
<keyword evidence="5" id="KW-0539">Nucleus</keyword>
<dbReference type="FunFam" id="1.10.20.10:FF:000015">
    <property type="entry name" value="Transcription initiation factor TFIID subunit 4B"/>
    <property type="match status" value="1"/>
</dbReference>
<dbReference type="InterPro" id="IPR007900">
    <property type="entry name" value="TAF4_C"/>
</dbReference>
<dbReference type="Proteomes" id="UP000242715">
    <property type="component" value="Unassembled WGS sequence"/>
</dbReference>
<dbReference type="GO" id="GO:0006367">
    <property type="term" value="P:transcription initiation at RNA polymerase II promoter"/>
    <property type="evidence" value="ECO:0007669"/>
    <property type="project" value="TreeGrafter"/>
</dbReference>
<reference evidence="10" key="1">
    <citation type="journal article" date="2017" name="Front. Plant Sci.">
        <title>Climate Clever Clovers: New Paradigm to Reduce the Environmental Footprint of Ruminants by Breeding Low Methanogenic Forages Utilizing Haplotype Variation.</title>
        <authorList>
            <person name="Kaur P."/>
            <person name="Appels R."/>
            <person name="Bayer P.E."/>
            <person name="Keeble-Gagnere G."/>
            <person name="Wang J."/>
            <person name="Hirakawa H."/>
            <person name="Shirasawa K."/>
            <person name="Vercoe P."/>
            <person name="Stefanova K."/>
            <person name="Durmic Z."/>
            <person name="Nichols P."/>
            <person name="Revell C."/>
            <person name="Isobe S.N."/>
            <person name="Edwards D."/>
            <person name="Erskine W."/>
        </authorList>
    </citation>
    <scope>NUCLEOTIDE SEQUENCE [LARGE SCALE GENOMIC DNA]</scope>
    <source>
        <strain evidence="10">cv. Daliak</strain>
    </source>
</reference>
<feature type="compositionally biased region" description="Polar residues" evidence="7">
    <location>
        <begin position="227"/>
        <end position="244"/>
    </location>
</feature>
<evidence type="ECO:0000259" key="8">
    <source>
        <dbReference type="Pfam" id="PF05236"/>
    </source>
</evidence>
<evidence type="ECO:0000256" key="6">
    <source>
        <dbReference type="ARBA" id="ARBA00058775"/>
    </source>
</evidence>
<dbReference type="GO" id="GO:0016251">
    <property type="term" value="F:RNA polymerase II general transcription initiation factor activity"/>
    <property type="evidence" value="ECO:0007669"/>
    <property type="project" value="TreeGrafter"/>
</dbReference>
<evidence type="ECO:0000313" key="10">
    <source>
        <dbReference type="Proteomes" id="UP000242715"/>
    </source>
</evidence>
<evidence type="ECO:0000256" key="1">
    <source>
        <dbReference type="ARBA" id="ARBA00004123"/>
    </source>
</evidence>
<evidence type="ECO:0000256" key="5">
    <source>
        <dbReference type="ARBA" id="ARBA00023242"/>
    </source>
</evidence>
<evidence type="ECO:0000256" key="3">
    <source>
        <dbReference type="ARBA" id="ARBA00023015"/>
    </source>
</evidence>
<feature type="compositionally biased region" description="Basic and acidic residues" evidence="7">
    <location>
        <begin position="53"/>
        <end position="63"/>
    </location>
</feature>
<name>A0A2Z6P230_TRISU</name>
<dbReference type="CDD" id="cd08045">
    <property type="entry name" value="HFD_TAF4"/>
    <property type="match status" value="1"/>
</dbReference>
<organism evidence="9 10">
    <name type="scientific">Trifolium subterraneum</name>
    <name type="common">Subterranean clover</name>
    <dbReference type="NCBI Taxonomy" id="3900"/>
    <lineage>
        <taxon>Eukaryota</taxon>
        <taxon>Viridiplantae</taxon>
        <taxon>Streptophyta</taxon>
        <taxon>Embryophyta</taxon>
        <taxon>Tracheophyta</taxon>
        <taxon>Spermatophyta</taxon>
        <taxon>Magnoliopsida</taxon>
        <taxon>eudicotyledons</taxon>
        <taxon>Gunneridae</taxon>
        <taxon>Pentapetalae</taxon>
        <taxon>rosids</taxon>
        <taxon>fabids</taxon>
        <taxon>Fabales</taxon>
        <taxon>Fabaceae</taxon>
        <taxon>Papilionoideae</taxon>
        <taxon>50 kb inversion clade</taxon>
        <taxon>NPAAA clade</taxon>
        <taxon>Hologalegina</taxon>
        <taxon>IRL clade</taxon>
        <taxon>Trifolieae</taxon>
        <taxon>Trifolium</taxon>
    </lineage>
</organism>
<dbReference type="PANTHER" id="PTHR15138:SF14">
    <property type="entry name" value="TRANSCRIPTION INITIATION FACTOR TFIID SUBUNIT 4"/>
    <property type="match status" value="1"/>
</dbReference>
<feature type="compositionally biased region" description="Basic and acidic residues" evidence="7">
    <location>
        <begin position="547"/>
        <end position="558"/>
    </location>
</feature>
<dbReference type="Pfam" id="PF05236">
    <property type="entry name" value="TAF4"/>
    <property type="match status" value="1"/>
</dbReference>
<dbReference type="InterPro" id="IPR045144">
    <property type="entry name" value="TAF4"/>
</dbReference>
<feature type="compositionally biased region" description="Polar residues" evidence="7">
    <location>
        <begin position="1"/>
        <end position="10"/>
    </location>
</feature>
<feature type="compositionally biased region" description="Polar residues" evidence="7">
    <location>
        <begin position="34"/>
        <end position="51"/>
    </location>
</feature>
<proteinExistence type="inferred from homology"/>
<feature type="compositionally biased region" description="Polar residues" evidence="7">
    <location>
        <begin position="66"/>
        <end position="80"/>
    </location>
</feature>
<sequence length="593" mass="64912">MPSVTSSGTKFNDPHALAQLHQRSMGAAPDHSHNTSSAIQVKSEPTYSTMDINAKKSQDHDVRVVQPNQLPPSSSNAVSQETERSSVHIQGLNKQQQQHIHFPSTYGSSGGNYNPFSGTTTGSSPSLRPQPHPHDSHMRQIPHQNIGLSHLGVERQSSFNDPKRMPGGSVSAVVNNTASQQNPNSWQPSAEQNSGLFTSMSYVKKEPNDLSIEQQHRHHLSKLHGSPSVNSGQNEQGSGINQGTVKDEFPRGSLSSQIPASTSGIMSKAPLKKTPLGQKKPLEALGSSPPPPSKKQKVSGSSLEQSIEQLNDVAAVSGVDLREEEEQLFSGSKDDSRVSEASRRVVQEEEESLILLKGPLQRKLIEIMTEYGLKGMSNDVEKCLSLCVEERMRGVISNIIRMSKQFSYQRVDIEKTRHRTVVTSDVRQQIMAMNRKAREEWEKKQAEADKLRKLNDVDGGSGVDGDKDKDDGRNKGTKMNKDVDDKMRTNAANVAARAAVGGDDMLSKWQLMAEQAKQKREGGTDTASGSQLPKDVSRKSSPSSGRNTRDNQERERKGPTSLGNSGAFLCCFLPLQLSTNSMEFLSLPHIQTS</sequence>
<comment type="function">
    <text evidence="6">TAFs are components of the transcription factor IID (TFIID) complex that is essential for mediating regulation of RNA polymerase transcription.</text>
</comment>
<feature type="compositionally biased region" description="Basic and acidic residues" evidence="7">
    <location>
        <begin position="464"/>
        <end position="488"/>
    </location>
</feature>
<protein>
    <recommendedName>
        <fullName evidence="8">Transcription initiation factor TFIID component TAF4 C-terminal domain-containing protein</fullName>
    </recommendedName>
</protein>
<dbReference type="OrthoDB" id="21060at2759"/>
<feature type="region of interest" description="Disordered" evidence="7">
    <location>
        <begin position="452"/>
        <end position="488"/>
    </location>
</feature>